<dbReference type="GO" id="GO:0003700">
    <property type="term" value="F:DNA-binding transcription factor activity"/>
    <property type="evidence" value="ECO:0007669"/>
    <property type="project" value="TreeGrafter"/>
</dbReference>
<accession>A0AA87YZX7</accession>
<name>A0AA87YZX7_FICCA</name>
<dbReference type="NCBIfam" id="TIGR01566">
    <property type="entry name" value="ZF_HD_prot_N"/>
    <property type="match status" value="1"/>
</dbReference>
<dbReference type="Pfam" id="PF04770">
    <property type="entry name" value="ZF-HD_dimer"/>
    <property type="match status" value="1"/>
</dbReference>
<dbReference type="PANTHER" id="PTHR31948:SF156">
    <property type="entry name" value="ZF-HD DIMERIZATION-TYPE DOMAIN-CONTAINING PROTEIN"/>
    <property type="match status" value="1"/>
</dbReference>
<organism evidence="5 6">
    <name type="scientific">Ficus carica</name>
    <name type="common">Common fig</name>
    <dbReference type="NCBI Taxonomy" id="3494"/>
    <lineage>
        <taxon>Eukaryota</taxon>
        <taxon>Viridiplantae</taxon>
        <taxon>Streptophyta</taxon>
        <taxon>Embryophyta</taxon>
        <taxon>Tracheophyta</taxon>
        <taxon>Spermatophyta</taxon>
        <taxon>Magnoliopsida</taxon>
        <taxon>eudicotyledons</taxon>
        <taxon>Gunneridae</taxon>
        <taxon>Pentapetalae</taxon>
        <taxon>rosids</taxon>
        <taxon>fabids</taxon>
        <taxon>Rosales</taxon>
        <taxon>Moraceae</taxon>
        <taxon>Ficeae</taxon>
        <taxon>Ficus</taxon>
    </lineage>
</organism>
<evidence type="ECO:0000256" key="1">
    <source>
        <dbReference type="ARBA" id="ARBA00022723"/>
    </source>
</evidence>
<evidence type="ECO:0000259" key="4">
    <source>
        <dbReference type="PROSITE" id="PS51523"/>
    </source>
</evidence>
<dbReference type="EMBL" id="BTGU01000001">
    <property type="protein sequence ID" value="GMN25787.1"/>
    <property type="molecule type" value="Genomic_DNA"/>
</dbReference>
<dbReference type="AlphaFoldDB" id="A0AA87YZX7"/>
<dbReference type="GO" id="GO:0008270">
    <property type="term" value="F:zinc ion binding"/>
    <property type="evidence" value="ECO:0007669"/>
    <property type="project" value="UniProtKB-KW"/>
</dbReference>
<evidence type="ECO:0000256" key="2">
    <source>
        <dbReference type="ARBA" id="ARBA00022771"/>
    </source>
</evidence>
<dbReference type="Proteomes" id="UP001187192">
    <property type="component" value="Unassembled WGS sequence"/>
</dbReference>
<evidence type="ECO:0000313" key="5">
    <source>
        <dbReference type="EMBL" id="GMN25787.1"/>
    </source>
</evidence>
<proteinExistence type="predicted"/>
<dbReference type="GO" id="GO:0005634">
    <property type="term" value="C:nucleus"/>
    <property type="evidence" value="ECO:0007669"/>
    <property type="project" value="TreeGrafter"/>
</dbReference>
<dbReference type="GO" id="GO:0000976">
    <property type="term" value="F:transcription cis-regulatory region binding"/>
    <property type="evidence" value="ECO:0007669"/>
    <property type="project" value="TreeGrafter"/>
</dbReference>
<keyword evidence="3" id="KW-0862">Zinc</keyword>
<keyword evidence="6" id="KW-1185">Reference proteome</keyword>
<dbReference type="InterPro" id="IPR006456">
    <property type="entry name" value="ZF_HD_homeobox_Cys/His_dimer"/>
</dbReference>
<keyword evidence="1" id="KW-0479">Metal-binding</keyword>
<dbReference type="PANTHER" id="PTHR31948">
    <property type="entry name" value="ZINC-FINGER HOMEODOMAIN PROTEIN 2"/>
    <property type="match status" value="1"/>
</dbReference>
<evidence type="ECO:0000313" key="6">
    <source>
        <dbReference type="Proteomes" id="UP001187192"/>
    </source>
</evidence>
<dbReference type="PROSITE" id="PS51523">
    <property type="entry name" value="ZF_HD_DIMER"/>
    <property type="match status" value="1"/>
</dbReference>
<reference evidence="5" key="1">
    <citation type="submission" date="2023-07" db="EMBL/GenBank/DDBJ databases">
        <title>draft genome sequence of fig (Ficus carica).</title>
        <authorList>
            <person name="Takahashi T."/>
            <person name="Nishimura K."/>
        </authorList>
    </citation>
    <scope>NUCLEOTIDE SEQUENCE</scope>
</reference>
<evidence type="ECO:0000256" key="3">
    <source>
        <dbReference type="ARBA" id="ARBA00022833"/>
    </source>
</evidence>
<sequence>MASSQEFEASPSTIIVNYKECRRNYAIAVGGHAVDGCREFAPSGEQGTQQALLCQACSCHRSFHRKEVIGDGVVHTTHLPAPPPTVALGQPVAP</sequence>
<keyword evidence="2" id="KW-0863">Zinc-finger</keyword>
<protein>
    <recommendedName>
        <fullName evidence="4">ZF-HD dimerization-type domain-containing protein</fullName>
    </recommendedName>
</protein>
<dbReference type="GO" id="GO:0050793">
    <property type="term" value="P:regulation of developmental process"/>
    <property type="evidence" value="ECO:0007669"/>
    <property type="project" value="TreeGrafter"/>
</dbReference>
<feature type="domain" description="ZF-HD dimerization-type" evidence="4">
    <location>
        <begin position="18"/>
        <end position="67"/>
    </location>
</feature>
<gene>
    <name evidence="5" type="ORF">TIFTF001_001055</name>
</gene>
<comment type="caution">
    <text evidence="5">The sequence shown here is derived from an EMBL/GenBank/DDBJ whole genome shotgun (WGS) entry which is preliminary data.</text>
</comment>